<reference evidence="3" key="1">
    <citation type="journal article" date="2014" name="PLoS Genet.">
        <title>Signature Gene Expression Reveals Novel Clues to the Molecular Mechanisms of Dimorphic Transition in Penicillium marneffei.</title>
        <authorList>
            <person name="Yang E."/>
            <person name="Wang G."/>
            <person name="Cai J."/>
            <person name="Woo P.C."/>
            <person name="Lau S.K."/>
            <person name="Yuen K.-Y."/>
            <person name="Chow W.-N."/>
            <person name="Lin X."/>
        </authorList>
    </citation>
    <scope>NUCLEOTIDE SEQUENCE [LARGE SCALE GENOMIC DNA]</scope>
    <source>
        <strain evidence="3">PM1</strain>
    </source>
</reference>
<dbReference type="SUPFAM" id="SSF56112">
    <property type="entry name" value="Protein kinase-like (PK-like)"/>
    <property type="match status" value="1"/>
</dbReference>
<sequence length="294" mass="32710">MSDNVSQSLTVGASDSASRLGLPMAVLQAKAEHELRGWKDSPWKHYNHIFNCDLAGDVSIATARTHPSELRAIRTFKKEDSEDILEKFRTIRHENILLVREYFTHEDSVYMVFDDLPVTLDHLVACDYYPRDTQVLSVLAQILSGLSFLHACGYDHQALICSNILLGMDGTIQIGKSTSMCGKKELTNFSAALDCCVKGPPNQAKSIDAVASIATLLMQKYTKSNGAKGIDNVDRWSMDSLAFQFLLKTDTAESVDELKDYILKTAKFSKEYLAGLARFALISARTFYSISSQM</sequence>
<dbReference type="Gene3D" id="1.10.510.10">
    <property type="entry name" value="Transferase(Phosphotransferase) domain 1"/>
    <property type="match status" value="1"/>
</dbReference>
<accession>A0A093USE1</accession>
<protein>
    <submittedName>
        <fullName evidence="3">Serine/threonine-protein kinase ark1</fullName>
    </submittedName>
</protein>
<dbReference type="EMBL" id="JPOX01000071">
    <property type="protein sequence ID" value="KFX41108.1"/>
    <property type="molecule type" value="Genomic_DNA"/>
</dbReference>
<dbReference type="Pfam" id="PF00069">
    <property type="entry name" value="Pkinase"/>
    <property type="match status" value="1"/>
</dbReference>
<name>A0A093USE1_TALMA</name>
<proteinExistence type="predicted"/>
<keyword evidence="3" id="KW-0418">Kinase</keyword>
<reference evidence="2" key="2">
    <citation type="journal article" date="2014" name="PLoS Genet.">
        <title>Signature gene expression reveals novel clues to the molecular mechanisms of dimorphic transition in Penicillium marneffei.</title>
        <authorList>
            <person name="Yang E."/>
            <person name="Wang G."/>
            <person name="Cai J."/>
            <person name="Woo P.C."/>
            <person name="Lau S.K."/>
            <person name="Yuen K.-Y."/>
            <person name="Chow W.-N."/>
            <person name="Lin X."/>
        </authorList>
    </citation>
    <scope>NUCLEOTIDE SEQUENCE</scope>
    <source>
        <strain evidence="2">PM1</strain>
    </source>
</reference>
<comment type="caution">
    <text evidence="3">The sequence shown here is derived from an EMBL/GenBank/DDBJ whole genome shotgun (WGS) entry which is preliminary data.</text>
</comment>
<dbReference type="InterPro" id="IPR011009">
    <property type="entry name" value="Kinase-like_dom_sf"/>
</dbReference>
<dbReference type="GO" id="GO:0005524">
    <property type="term" value="F:ATP binding"/>
    <property type="evidence" value="ECO:0007669"/>
    <property type="project" value="InterPro"/>
</dbReference>
<organism evidence="3">
    <name type="scientific">Talaromyces marneffei PM1</name>
    <dbReference type="NCBI Taxonomy" id="1077442"/>
    <lineage>
        <taxon>Eukaryota</taxon>
        <taxon>Fungi</taxon>
        <taxon>Dikarya</taxon>
        <taxon>Ascomycota</taxon>
        <taxon>Pezizomycotina</taxon>
        <taxon>Eurotiomycetes</taxon>
        <taxon>Eurotiomycetidae</taxon>
        <taxon>Eurotiales</taxon>
        <taxon>Trichocomaceae</taxon>
        <taxon>Talaromyces</taxon>
        <taxon>Talaromyces sect. Talaromyces</taxon>
    </lineage>
</organism>
<dbReference type="PROSITE" id="PS50011">
    <property type="entry name" value="PROTEIN_KINASE_DOM"/>
    <property type="match status" value="1"/>
</dbReference>
<evidence type="ECO:0000313" key="2">
    <source>
        <dbReference type="EMBL" id="KFX41108.1"/>
    </source>
</evidence>
<dbReference type="HOGENOM" id="CLU_048008_0_0_1"/>
<feature type="domain" description="Protein kinase" evidence="1">
    <location>
        <begin position="44"/>
        <end position="294"/>
    </location>
</feature>
<evidence type="ECO:0000313" key="3">
    <source>
        <dbReference type="EMBL" id="KFX42850.1"/>
    </source>
</evidence>
<dbReference type="AlphaFoldDB" id="A0A093USE1"/>
<dbReference type="EMBL" id="JPOX01000040">
    <property type="protein sequence ID" value="KFX42850.1"/>
    <property type="molecule type" value="Genomic_DNA"/>
</dbReference>
<dbReference type="InterPro" id="IPR000719">
    <property type="entry name" value="Prot_kinase_dom"/>
</dbReference>
<dbReference type="GO" id="GO:0004672">
    <property type="term" value="F:protein kinase activity"/>
    <property type="evidence" value="ECO:0007669"/>
    <property type="project" value="InterPro"/>
</dbReference>
<evidence type="ECO:0000259" key="1">
    <source>
        <dbReference type="PROSITE" id="PS50011"/>
    </source>
</evidence>
<keyword evidence="3" id="KW-0808">Transferase</keyword>
<gene>
    <name evidence="3" type="ORF">GQ26_0400420</name>
    <name evidence="2" type="ORF">GQ26_0710150</name>
</gene>